<protein>
    <submittedName>
        <fullName evidence="2">Uncharacterized protein</fullName>
    </submittedName>
</protein>
<gene>
    <name evidence="2" type="ORF">CGI_10017028</name>
</gene>
<dbReference type="InParanoid" id="K1RD82"/>
<evidence type="ECO:0000313" key="2">
    <source>
        <dbReference type="EMBL" id="EKC39265.1"/>
    </source>
</evidence>
<feature type="region of interest" description="Disordered" evidence="1">
    <location>
        <begin position="140"/>
        <end position="216"/>
    </location>
</feature>
<evidence type="ECO:0000256" key="1">
    <source>
        <dbReference type="SAM" id="MobiDB-lite"/>
    </source>
</evidence>
<feature type="compositionally biased region" description="Polar residues" evidence="1">
    <location>
        <begin position="143"/>
        <end position="153"/>
    </location>
</feature>
<dbReference type="EMBL" id="JH817356">
    <property type="protein sequence ID" value="EKC39265.1"/>
    <property type="molecule type" value="Genomic_DNA"/>
</dbReference>
<sequence length="244" mass="27847">MQQEEEEARQKEMDTTEDEEDSLEDLVKVINYGNTVRPTEADGEIPLSSSPQKRPLYRPNPSKPPLRQSMAAPISYRYLHQENQGFSSNRNMSSRHSYSSRTNTVKDIEKQINTLTKKALAGDTVTMDLVKDLQKRLEELETQIKSPPDNSVAGNRRSKSRYVGQGDANLPFSDLEGGQRSRKMTGSGSQKKGGDFEELKQERKQHRSELRQLQSELSRIRHNDPIRSVEISIMDLDYDESGNF</sequence>
<feature type="compositionally biased region" description="Acidic residues" evidence="1">
    <location>
        <begin position="15"/>
        <end position="24"/>
    </location>
</feature>
<accession>K1RD82</accession>
<proteinExistence type="predicted"/>
<reference evidence="2" key="1">
    <citation type="journal article" date="2012" name="Nature">
        <title>The oyster genome reveals stress adaptation and complexity of shell formation.</title>
        <authorList>
            <person name="Zhang G."/>
            <person name="Fang X."/>
            <person name="Guo X."/>
            <person name="Li L."/>
            <person name="Luo R."/>
            <person name="Xu F."/>
            <person name="Yang P."/>
            <person name="Zhang L."/>
            <person name="Wang X."/>
            <person name="Qi H."/>
            <person name="Xiong Z."/>
            <person name="Que H."/>
            <person name="Xie Y."/>
            <person name="Holland P.W."/>
            <person name="Paps J."/>
            <person name="Zhu Y."/>
            <person name="Wu F."/>
            <person name="Chen Y."/>
            <person name="Wang J."/>
            <person name="Peng C."/>
            <person name="Meng J."/>
            <person name="Yang L."/>
            <person name="Liu J."/>
            <person name="Wen B."/>
            <person name="Zhang N."/>
            <person name="Huang Z."/>
            <person name="Zhu Q."/>
            <person name="Feng Y."/>
            <person name="Mount A."/>
            <person name="Hedgecock D."/>
            <person name="Xu Z."/>
            <person name="Liu Y."/>
            <person name="Domazet-Loso T."/>
            <person name="Du Y."/>
            <person name="Sun X."/>
            <person name="Zhang S."/>
            <person name="Liu B."/>
            <person name="Cheng P."/>
            <person name="Jiang X."/>
            <person name="Li J."/>
            <person name="Fan D."/>
            <person name="Wang W."/>
            <person name="Fu W."/>
            <person name="Wang T."/>
            <person name="Wang B."/>
            <person name="Zhang J."/>
            <person name="Peng Z."/>
            <person name="Li Y."/>
            <person name="Li N."/>
            <person name="Wang J."/>
            <person name="Chen M."/>
            <person name="He Y."/>
            <person name="Tan F."/>
            <person name="Song X."/>
            <person name="Zheng Q."/>
            <person name="Huang R."/>
            <person name="Yang H."/>
            <person name="Du X."/>
            <person name="Chen L."/>
            <person name="Yang M."/>
            <person name="Gaffney P.M."/>
            <person name="Wang S."/>
            <person name="Luo L."/>
            <person name="She Z."/>
            <person name="Ming Y."/>
            <person name="Huang W."/>
            <person name="Zhang S."/>
            <person name="Huang B."/>
            <person name="Zhang Y."/>
            <person name="Qu T."/>
            <person name="Ni P."/>
            <person name="Miao G."/>
            <person name="Wang J."/>
            <person name="Wang Q."/>
            <person name="Steinberg C.E."/>
            <person name="Wang H."/>
            <person name="Li N."/>
            <person name="Qian L."/>
            <person name="Zhang G."/>
            <person name="Li Y."/>
            <person name="Yang H."/>
            <person name="Liu X."/>
            <person name="Wang J."/>
            <person name="Yin Y."/>
            <person name="Wang J."/>
        </authorList>
    </citation>
    <scope>NUCLEOTIDE SEQUENCE [LARGE SCALE GENOMIC DNA]</scope>
    <source>
        <strain evidence="2">05x7-T-G4-1.051#20</strain>
    </source>
</reference>
<dbReference type="AlphaFoldDB" id="K1RD82"/>
<feature type="region of interest" description="Disordered" evidence="1">
    <location>
        <begin position="1"/>
        <end position="68"/>
    </location>
</feature>
<name>K1RD82_MAGGI</name>
<feature type="compositionally biased region" description="Basic and acidic residues" evidence="1">
    <location>
        <begin position="192"/>
        <end position="210"/>
    </location>
</feature>
<organism evidence="2">
    <name type="scientific">Magallana gigas</name>
    <name type="common">Pacific oyster</name>
    <name type="synonym">Crassostrea gigas</name>
    <dbReference type="NCBI Taxonomy" id="29159"/>
    <lineage>
        <taxon>Eukaryota</taxon>
        <taxon>Metazoa</taxon>
        <taxon>Spiralia</taxon>
        <taxon>Lophotrochozoa</taxon>
        <taxon>Mollusca</taxon>
        <taxon>Bivalvia</taxon>
        <taxon>Autobranchia</taxon>
        <taxon>Pteriomorphia</taxon>
        <taxon>Ostreida</taxon>
        <taxon>Ostreoidea</taxon>
        <taxon>Ostreidae</taxon>
        <taxon>Magallana</taxon>
    </lineage>
</organism>
<dbReference type="HOGENOM" id="CLU_1138966_0_0_1"/>